<sequence>MKTSILATFAVLALVSGAEARPHRLPAASKVNTAEAEKVLAPLRQAATECFADTVLSNPKATAEARAGRWYEAVGITGFLCRPEVAAMIQAHDRLYGAKTGERYFKGAYVKHLDQQLAERLQPMFARKAVASAEPPVEKASAEDSAEGN</sequence>
<dbReference type="AlphaFoldDB" id="A0A089NXK8"/>
<proteinExistence type="predicted"/>
<keyword evidence="1" id="KW-0732">Signal</keyword>
<evidence type="ECO:0000313" key="3">
    <source>
        <dbReference type="Proteomes" id="UP000029492"/>
    </source>
</evidence>
<organism evidence="2 3">
    <name type="scientific">Methylobacterium oryzae CBMB20</name>
    <dbReference type="NCBI Taxonomy" id="693986"/>
    <lineage>
        <taxon>Bacteria</taxon>
        <taxon>Pseudomonadati</taxon>
        <taxon>Pseudomonadota</taxon>
        <taxon>Alphaproteobacteria</taxon>
        <taxon>Hyphomicrobiales</taxon>
        <taxon>Methylobacteriaceae</taxon>
        <taxon>Methylobacterium</taxon>
    </lineage>
</organism>
<dbReference type="GeneID" id="96603296"/>
<dbReference type="KEGG" id="mor:MOC_3520"/>
<dbReference type="eggNOG" id="ENOG5030Z6X">
    <property type="taxonomic scope" value="Bacteria"/>
</dbReference>
<dbReference type="HOGENOM" id="CLU_146661_0_0_5"/>
<dbReference type="Proteomes" id="UP000029492">
    <property type="component" value="Chromosome"/>
</dbReference>
<keyword evidence="3" id="KW-1185">Reference proteome</keyword>
<protein>
    <submittedName>
        <fullName evidence="2">Protein of unassigned function</fullName>
    </submittedName>
</protein>
<evidence type="ECO:0000313" key="2">
    <source>
        <dbReference type="EMBL" id="AIQ91275.1"/>
    </source>
</evidence>
<evidence type="ECO:0000256" key="1">
    <source>
        <dbReference type="SAM" id="SignalP"/>
    </source>
</evidence>
<feature type="signal peptide" evidence="1">
    <location>
        <begin position="1"/>
        <end position="20"/>
    </location>
</feature>
<reference evidence="2 3" key="1">
    <citation type="journal article" date="2014" name="PLoS ONE">
        <title>Genome Information of Methylobacterium oryzae, a Plant-Probiotic Methylotroph in the Phyllosphere.</title>
        <authorList>
            <person name="Kwak M.J."/>
            <person name="Jeong H."/>
            <person name="Madhaiyan M."/>
            <person name="Lee Y."/>
            <person name="Sa T.M."/>
            <person name="Oh T.K."/>
            <person name="Kim J.F."/>
        </authorList>
    </citation>
    <scope>NUCLEOTIDE SEQUENCE [LARGE SCALE GENOMIC DNA]</scope>
    <source>
        <strain evidence="2 3">CBMB20</strain>
    </source>
</reference>
<gene>
    <name evidence="2" type="ORF">MOC_3520</name>
</gene>
<feature type="chain" id="PRO_5001848192" evidence="1">
    <location>
        <begin position="21"/>
        <end position="149"/>
    </location>
</feature>
<dbReference type="EMBL" id="CP003811">
    <property type="protein sequence ID" value="AIQ91275.1"/>
    <property type="molecule type" value="Genomic_DNA"/>
</dbReference>
<dbReference type="RefSeq" id="WP_043347577.1">
    <property type="nucleotide sequence ID" value="NZ_CP003811.1"/>
</dbReference>
<accession>A0A089NXK8</accession>
<name>A0A089NXK8_9HYPH</name>
<dbReference type="STRING" id="693986.MOC_3520"/>